<gene>
    <name evidence="1" type="ORF">KA717_23065</name>
</gene>
<accession>A0A977PTI6</accession>
<reference evidence="1" key="1">
    <citation type="submission" date="2021-04" db="EMBL/GenBank/DDBJ databases">
        <title>Genome sequence of Woronichinia naegeliana from Washington state freshwater lake bloom.</title>
        <authorList>
            <person name="Dreher T.W."/>
        </authorList>
    </citation>
    <scope>NUCLEOTIDE SEQUENCE</scope>
    <source>
        <strain evidence="1">WA131</strain>
    </source>
</reference>
<dbReference type="AlphaFoldDB" id="A0A977PTI6"/>
<sequence length="102" mass="11144">MPDTTKEQILLEEKDRYVDRLENLLTKAIEKPNYYFETEGNVTMTQNKGNVNISGTQGNISSVVAAGENQTMTGVAIGAIRGAVTNTINQLPETSQSEQPNL</sequence>
<name>A0A977PTI6_9CYAN</name>
<proteinExistence type="predicted"/>
<evidence type="ECO:0000313" key="1">
    <source>
        <dbReference type="EMBL" id="UXE58871.1"/>
    </source>
</evidence>
<dbReference type="Proteomes" id="UP001065613">
    <property type="component" value="Chromosome"/>
</dbReference>
<protein>
    <submittedName>
        <fullName evidence="1">Uncharacterized protein</fullName>
    </submittedName>
</protein>
<dbReference type="EMBL" id="CP073041">
    <property type="protein sequence ID" value="UXE58871.1"/>
    <property type="molecule type" value="Genomic_DNA"/>
</dbReference>
<organism evidence="1">
    <name type="scientific">Woronichinia naegeliana WA131</name>
    <dbReference type="NCBI Taxonomy" id="2824559"/>
    <lineage>
        <taxon>Bacteria</taxon>
        <taxon>Bacillati</taxon>
        <taxon>Cyanobacteriota</taxon>
        <taxon>Cyanophyceae</taxon>
        <taxon>Synechococcales</taxon>
        <taxon>Coelosphaeriaceae</taxon>
        <taxon>Woronichinia</taxon>
    </lineage>
</organism>
<dbReference type="KEGG" id="wna:KA717_23065"/>